<dbReference type="PROSITE" id="PS50893">
    <property type="entry name" value="ABC_TRANSPORTER_2"/>
    <property type="match status" value="1"/>
</dbReference>
<keyword evidence="2" id="KW-0547">Nucleotide-binding</keyword>
<dbReference type="PANTHER" id="PTHR42939">
    <property type="entry name" value="ABC TRANSPORTER ATP-BINDING PROTEIN ALBC-RELATED"/>
    <property type="match status" value="1"/>
</dbReference>
<reference evidence="5" key="2">
    <citation type="submission" date="2021-04" db="EMBL/GenBank/DDBJ databases">
        <authorList>
            <person name="Gilroy R."/>
        </authorList>
    </citation>
    <scope>NUCLEOTIDE SEQUENCE</scope>
    <source>
        <strain evidence="5">CHK179-28034</strain>
    </source>
</reference>
<protein>
    <submittedName>
        <fullName evidence="5">ABC transporter ATP-binding protein</fullName>
    </submittedName>
</protein>
<evidence type="ECO:0000256" key="3">
    <source>
        <dbReference type="ARBA" id="ARBA00022840"/>
    </source>
</evidence>
<evidence type="ECO:0000313" key="6">
    <source>
        <dbReference type="Proteomes" id="UP000824049"/>
    </source>
</evidence>
<gene>
    <name evidence="5" type="ORF">H9968_10260</name>
</gene>
<dbReference type="PANTHER" id="PTHR42939:SF3">
    <property type="entry name" value="ABC TRANSPORTER ATP-BINDING COMPONENT"/>
    <property type="match status" value="1"/>
</dbReference>
<dbReference type="AlphaFoldDB" id="A0A9D2EMD5"/>
<sequence>MEYALKLENVSKTYKASEFSLKDVSMEVPAGSIVGFVGENGAGKSTTVGCILNTLFRDSGSIKIFGEEMNDRDTKMRERIGVVYDGDNFPGYYSARQVASVMRGIYRQWDDALFSSYLTEFGLDPSQKVKTYSKGMTMKLAVAAALSHHPDLLILDEATSGLDPVMREEILDIFLDFIAEEDRAVLLSSHITSDLERIADYITFIHEGRILLTEEKDEILYRYGILRCEEDTFAAIDKADWLAWRRRGCQFDVLVQDRREAARKYAGEVIDHASIEETMLLLTKGERNERIA</sequence>
<evidence type="ECO:0000259" key="4">
    <source>
        <dbReference type="PROSITE" id="PS50893"/>
    </source>
</evidence>
<reference evidence="5" key="1">
    <citation type="journal article" date="2021" name="PeerJ">
        <title>Extensive microbial diversity within the chicken gut microbiome revealed by metagenomics and culture.</title>
        <authorList>
            <person name="Gilroy R."/>
            <person name="Ravi A."/>
            <person name="Getino M."/>
            <person name="Pursley I."/>
            <person name="Horton D.L."/>
            <person name="Alikhan N.F."/>
            <person name="Baker D."/>
            <person name="Gharbi K."/>
            <person name="Hall N."/>
            <person name="Watson M."/>
            <person name="Adriaenssens E.M."/>
            <person name="Foster-Nyarko E."/>
            <person name="Jarju S."/>
            <person name="Secka A."/>
            <person name="Antonio M."/>
            <person name="Oren A."/>
            <person name="Chaudhuri R.R."/>
            <person name="La Ragione R."/>
            <person name="Hildebrand F."/>
            <person name="Pallen M.J."/>
        </authorList>
    </citation>
    <scope>NUCLEOTIDE SEQUENCE</scope>
    <source>
        <strain evidence="5">CHK179-28034</strain>
    </source>
</reference>
<comment type="caution">
    <text evidence="5">The sequence shown here is derived from an EMBL/GenBank/DDBJ whole genome shotgun (WGS) entry which is preliminary data.</text>
</comment>
<evidence type="ECO:0000313" key="5">
    <source>
        <dbReference type="EMBL" id="HIZ40279.1"/>
    </source>
</evidence>
<dbReference type="InterPro" id="IPR027417">
    <property type="entry name" value="P-loop_NTPase"/>
</dbReference>
<dbReference type="SMART" id="SM00382">
    <property type="entry name" value="AAA"/>
    <property type="match status" value="1"/>
</dbReference>
<dbReference type="Gene3D" id="3.40.50.300">
    <property type="entry name" value="P-loop containing nucleotide triphosphate hydrolases"/>
    <property type="match status" value="1"/>
</dbReference>
<accession>A0A9D2EMD5</accession>
<dbReference type="Proteomes" id="UP000824049">
    <property type="component" value="Unassembled WGS sequence"/>
</dbReference>
<dbReference type="CDD" id="cd03230">
    <property type="entry name" value="ABC_DR_subfamily_A"/>
    <property type="match status" value="1"/>
</dbReference>
<dbReference type="SUPFAM" id="SSF52540">
    <property type="entry name" value="P-loop containing nucleoside triphosphate hydrolases"/>
    <property type="match status" value="1"/>
</dbReference>
<feature type="domain" description="ABC transporter" evidence="4">
    <location>
        <begin position="5"/>
        <end position="232"/>
    </location>
</feature>
<evidence type="ECO:0000256" key="1">
    <source>
        <dbReference type="ARBA" id="ARBA00022448"/>
    </source>
</evidence>
<dbReference type="InterPro" id="IPR051782">
    <property type="entry name" value="ABC_Transporter_VariousFunc"/>
</dbReference>
<proteinExistence type="predicted"/>
<dbReference type="EMBL" id="DXBR01000093">
    <property type="protein sequence ID" value="HIZ40279.1"/>
    <property type="molecule type" value="Genomic_DNA"/>
</dbReference>
<organism evidence="5 6">
    <name type="scientific">Candidatus Anaerobutyricum stercoris</name>
    <dbReference type="NCBI Taxonomy" id="2838457"/>
    <lineage>
        <taxon>Bacteria</taxon>
        <taxon>Bacillati</taxon>
        <taxon>Bacillota</taxon>
        <taxon>Clostridia</taxon>
        <taxon>Lachnospirales</taxon>
        <taxon>Lachnospiraceae</taxon>
        <taxon>Anaerobutyricum</taxon>
    </lineage>
</organism>
<dbReference type="Pfam" id="PF00005">
    <property type="entry name" value="ABC_tran"/>
    <property type="match status" value="1"/>
</dbReference>
<name>A0A9D2EMD5_9FIRM</name>
<dbReference type="GO" id="GO:0005524">
    <property type="term" value="F:ATP binding"/>
    <property type="evidence" value="ECO:0007669"/>
    <property type="project" value="UniProtKB-KW"/>
</dbReference>
<keyword evidence="3 5" id="KW-0067">ATP-binding</keyword>
<dbReference type="GO" id="GO:0016887">
    <property type="term" value="F:ATP hydrolysis activity"/>
    <property type="evidence" value="ECO:0007669"/>
    <property type="project" value="InterPro"/>
</dbReference>
<dbReference type="InterPro" id="IPR003439">
    <property type="entry name" value="ABC_transporter-like_ATP-bd"/>
</dbReference>
<keyword evidence="1" id="KW-0813">Transport</keyword>
<dbReference type="InterPro" id="IPR003593">
    <property type="entry name" value="AAA+_ATPase"/>
</dbReference>
<evidence type="ECO:0000256" key="2">
    <source>
        <dbReference type="ARBA" id="ARBA00022741"/>
    </source>
</evidence>